<sequence>MRGEATCSGWSARGFARTLIRPCGAPSPDGRREHLQPTRTQLRIQTRADPPGVLGHYTSADYIPSPAGEG</sequence>
<dbReference type="Proteomes" id="UP000001188">
    <property type="component" value="Chromosome"/>
</dbReference>
<dbReference type="KEGG" id="xca:xcc-b100_4228"/>
<gene>
    <name evidence="2" type="ORF">XCCB100_4228</name>
</gene>
<protein>
    <submittedName>
        <fullName evidence="2">Uncharacterized protein</fullName>
    </submittedName>
</protein>
<name>B0RYR1_XANCB</name>
<dbReference type="HOGENOM" id="CLU_2756848_0_0_6"/>
<dbReference type="AlphaFoldDB" id="B0RYR1"/>
<dbReference type="EMBL" id="AM920689">
    <property type="protein sequence ID" value="CAP53597.1"/>
    <property type="molecule type" value="Genomic_DNA"/>
</dbReference>
<reference evidence="2 3" key="1">
    <citation type="journal article" date="2008" name="J. Biotechnol.">
        <title>The genome of Xanthomonas campestris pv. campestris B100 and its use for the reconstruction of metabolic pathways involved in xanthan biosynthesis.</title>
        <authorList>
            <person name="Vorholter F.J."/>
            <person name="Schneiker S."/>
            <person name="Goesmann A."/>
            <person name="Krause L."/>
            <person name="Bekel T."/>
            <person name="Kaiser O."/>
            <person name="Linke B."/>
            <person name="Patschkowski T."/>
            <person name="Ruckert C."/>
            <person name="Schmid J."/>
            <person name="Sidhu V.K."/>
            <person name="Sieber V."/>
            <person name="Tauch A."/>
            <person name="Watt S.A."/>
            <person name="Weisshaar B."/>
            <person name="Becker A."/>
            <person name="Niehaus K."/>
            <person name="Puhler A."/>
        </authorList>
    </citation>
    <scope>NUCLEOTIDE SEQUENCE [LARGE SCALE GENOMIC DNA]</scope>
    <source>
        <strain evidence="2 3">B100</strain>
    </source>
</reference>
<proteinExistence type="predicted"/>
<feature type="region of interest" description="Disordered" evidence="1">
    <location>
        <begin position="45"/>
        <end position="70"/>
    </location>
</feature>
<organism evidence="2 3">
    <name type="scientific">Xanthomonas campestris pv. campestris (strain B100)</name>
    <dbReference type="NCBI Taxonomy" id="509169"/>
    <lineage>
        <taxon>Bacteria</taxon>
        <taxon>Pseudomonadati</taxon>
        <taxon>Pseudomonadota</taxon>
        <taxon>Gammaproteobacteria</taxon>
        <taxon>Lysobacterales</taxon>
        <taxon>Lysobacteraceae</taxon>
        <taxon>Xanthomonas</taxon>
    </lineage>
</organism>
<evidence type="ECO:0000313" key="3">
    <source>
        <dbReference type="Proteomes" id="UP000001188"/>
    </source>
</evidence>
<evidence type="ECO:0000256" key="1">
    <source>
        <dbReference type="SAM" id="MobiDB-lite"/>
    </source>
</evidence>
<evidence type="ECO:0000313" key="2">
    <source>
        <dbReference type="EMBL" id="CAP53597.1"/>
    </source>
</evidence>
<accession>B0RYR1</accession>